<protein>
    <submittedName>
        <fullName evidence="2">Uncharacterized protein</fullName>
    </submittedName>
</protein>
<organism evidence="2 3">
    <name type="scientific">Pseudomonas nicosulfuronedens</name>
    <dbReference type="NCBI Taxonomy" id="2571105"/>
    <lineage>
        <taxon>Bacteria</taxon>
        <taxon>Pseudomonadati</taxon>
        <taxon>Pseudomonadota</taxon>
        <taxon>Gammaproteobacteria</taxon>
        <taxon>Pseudomonadales</taxon>
        <taxon>Pseudomonadaceae</taxon>
        <taxon>Pseudomonas</taxon>
    </lineage>
</organism>
<reference evidence="2 3" key="1">
    <citation type="submission" date="2019-04" db="EMBL/GenBank/DDBJ databases">
        <authorList>
            <person name="Li M."/>
        </authorList>
    </citation>
    <scope>NUCLEOTIDE SEQUENCE [LARGE SCALE GENOMIC DNA]</scope>
    <source>
        <strain evidence="2 3">LAM1902</strain>
    </source>
</reference>
<feature type="chain" id="PRO_5024445201" evidence="1">
    <location>
        <begin position="23"/>
        <end position="115"/>
    </location>
</feature>
<evidence type="ECO:0000313" key="3">
    <source>
        <dbReference type="Proteomes" id="UP000306635"/>
    </source>
</evidence>
<comment type="caution">
    <text evidence="2">The sequence shown here is derived from an EMBL/GenBank/DDBJ whole genome shotgun (WGS) entry which is preliminary data.</text>
</comment>
<proteinExistence type="predicted"/>
<keyword evidence="1" id="KW-0732">Signal</keyword>
<dbReference type="EMBL" id="SWDV01000002">
    <property type="protein sequence ID" value="TLX80787.1"/>
    <property type="molecule type" value="Genomic_DNA"/>
</dbReference>
<evidence type="ECO:0000313" key="2">
    <source>
        <dbReference type="EMBL" id="TLX80787.1"/>
    </source>
</evidence>
<dbReference type="RefSeq" id="WP_138520306.1">
    <property type="nucleotide sequence ID" value="NZ_JAOCBK010000001.1"/>
</dbReference>
<keyword evidence="3" id="KW-1185">Reference proteome</keyword>
<dbReference type="OrthoDB" id="6919285at2"/>
<dbReference type="Proteomes" id="UP000306635">
    <property type="component" value="Unassembled WGS sequence"/>
</dbReference>
<feature type="signal peptide" evidence="1">
    <location>
        <begin position="1"/>
        <end position="22"/>
    </location>
</feature>
<evidence type="ECO:0000256" key="1">
    <source>
        <dbReference type="SAM" id="SignalP"/>
    </source>
</evidence>
<dbReference type="AlphaFoldDB" id="A0A5R9REI8"/>
<accession>A0A5R9REI8</accession>
<name>A0A5R9REI8_9PSED</name>
<sequence>MRRILLFALAICANAFSVAAHAEDEENTGYIEDTQMIINASSGPNGEAGVILALPCTECPSRRFTYNRDTVFVLGGAPVEFSELGGKIDWSGMIMFPIADPTRASKVFLRKPESP</sequence>
<gene>
    <name evidence="2" type="ORF">FAS41_03830</name>
</gene>